<feature type="region of interest" description="Disordered" evidence="2">
    <location>
        <begin position="565"/>
        <end position="584"/>
    </location>
</feature>
<feature type="compositionally biased region" description="Polar residues" evidence="2">
    <location>
        <begin position="1435"/>
        <end position="1444"/>
    </location>
</feature>
<dbReference type="OrthoDB" id="49688at2759"/>
<feature type="region of interest" description="Disordered" evidence="2">
    <location>
        <begin position="365"/>
        <end position="421"/>
    </location>
</feature>
<feature type="compositionally biased region" description="Basic and acidic residues" evidence="2">
    <location>
        <begin position="1072"/>
        <end position="1092"/>
    </location>
</feature>
<feature type="compositionally biased region" description="Basic and acidic residues" evidence="2">
    <location>
        <begin position="565"/>
        <end position="580"/>
    </location>
</feature>
<feature type="region of interest" description="Disordered" evidence="2">
    <location>
        <begin position="2469"/>
        <end position="2518"/>
    </location>
</feature>
<proteinExistence type="predicted"/>
<feature type="coiled-coil region" evidence="1">
    <location>
        <begin position="321"/>
        <end position="362"/>
    </location>
</feature>
<gene>
    <name evidence="3" type="ORF">IV203_032042</name>
</gene>
<name>A0A9K3Q5N6_9STRA</name>
<feature type="region of interest" description="Disordered" evidence="2">
    <location>
        <begin position="520"/>
        <end position="559"/>
    </location>
</feature>
<comment type="caution">
    <text evidence="3">The sequence shown here is derived from an EMBL/GenBank/DDBJ whole genome shotgun (WGS) entry which is preliminary data.</text>
</comment>
<accession>A0A9K3Q5N6</accession>
<sequence>MASVLEESAGDRLANNNDQRRIVAVPQGTTLSKLMAEYNFRAAIKRAEEHPEEVQVWIADIAPVSTLDDEGNLSINNTRRRRRPRRGRRRGSWPNVEKDQSDSSTQQQILPLHQACALFRSVDHKDKRTLEDVIGTLISIFPEACGKRDTNGVLPLYRILIHHPSIELVVQMIAAYPDALLEEEDEFATEDVMIWSHARHDGMYSSKILELLEIGKRMVRQTRHEAGLRFLVEAQQRLGLKDFVGSADVPNLYLVKYESIQESYDLQDENADLKKRVLELEMILRDHGINRDGNEYSSGSDNNGEMMSVMGMDPEKPSALTKYMENKVMELQEDYEEMEVENERLIARVEELQSMLNNLERKHFENSVHSSSDVSSVRSKVLSMHEADSPGDTSAPPLSMHETPASTPDASRDGDDCSDDQLSDLMEQNRALEERNLSLEKEGQELREALKKMSADKNSSISESAAEEIQSLKRQIAELSETAFKREELLRQQITAFQTELVKGQEENQKLRERQNELIESLRLEPTSSQHDSIDDAIESQHSHDDSSDSPKSPISENGEIADQLSDHQDSGTTDKESDSHASLSSSASIAVSLAHSSAVSSRQSMLGSEMLASKGSNSITRSFGHSSSSRTVSNGSTTSWTILSLTQQPAKRKGRRQRNLRQLVDILPEGGNLIDTFHDSFDDLARTFFHDDLNAIFKTAAAFYHDFGTSEVGTKQRHNKIGKTRSQDSAKPLPQQKNSKRRYSDGGASPLVEIRKALPTIVQPRDTLQQTALILAAEEDLSEIVRRSQEVLGRALPASLVASLQEASFQIMRRPSTLMQKHVVPMKILDRTLTKLAETLHEHDIPDSITMALLSSSQVLLASCDDEHLGMERMKERLEQEFLDTLVGTAGAHLGKPLPVELVDSLRTASASFGNLLHETVDDQYSIRIDFRILDTLFKKAQRMYGRKFPKQITTALREASFVLQSRLEGTDFFDAAVQPLRMDGNDPIQLTEELPPSMHRSESALNARRKEEHLTRSKSVDRVLGSKGVRSDPTSFDLVQDISIKVGGGSTDTHYLNIEAGHEAFAGTLKKSDDQNDIDRDTTEWSRTSDDDNGVIETNCTHMSERSLDLAGVFDASSSNEGEERNHRSPEGKNKETSSLKQESGTSIAKESGLQFYKSVGMRGRSSTRKNVLHGSDDLQFLSRSTLLPELRARSADSRIDGKASEKFGTDDLDTIFKRAAKEIEESSQESMWSSAQRCGNFKSVGDVLDSLLSDTEETYGIEISDGFVWALKSAIQQAVTEPDLYQVIQALHDEKIIQEASVFNEGNIPSDLIEAIRSTSLPPGVSVESLAIKSDKSEMRELTVEEQPAVDRMVPSPLEIQSIRAAAKLGDAMKTLESETLHSETSWGKLSNHANNLGVAGDDVSSIGLWSVSYPTMNSWNSGEKESHREVTNQNEETSNAGFHREKKRRAERKLNESLAGFHGTADDLKDIFNHAKETLDMYSPVPSRKRSTAAKVGDNDYSSNPAMSESEKKADNKSVAWTSPRDAELKELLLAIENDGKSRLDAKLIRALKKANRAIERSKKTVPPAQSQLKQASFGDHLTQEGIEDMLWEARQFLNEDIPTPVKARIVHAANLLRNSCETTFNKAQQASGEDPSSANKIDDLGEMFRAASGHASRMKTSVETQRALSPPEPPNFTAMAEEHAKRRSIDSADKSNTIRSDAEMMSFVANFSDSLVNMGIVGEDDLMKLYENAYAEAPRTNNTDFHGTTVPVSEKSPPVPKFEYLKVESRAFSTGDLKSPPLERRTPILSRFLELNRQELLERTQSGREIPMVSPVTEPTMESASIAEEAKARLIAIAKSMPDLEESYTEENDTPEEKFSMELDQLSNQNADLFSGSNSRMEEASFDTFQELEAILSETKKEYGTELSMDLVAAIKNAANSDVEPDSLHDSVSLLMEHIAMDGEVTSTDEPLHGIAVELGKRLSADSTNETPGSISELIHLLKSKLADSRSKEGAPSTRASKHYLSNLVDKAEIELGFALPTEIANKIRLAYVEADTLRNPTVSWEDLEVLLQQVCQDQDENSWFEIQEAFFRAWDKNNNQSIKHLTSKWGHSSGYFSAVSENEGSISVLMDDPNDIDHLEDIVEEVRRIHGGEVPQEVVDRLKDRLKRNSSGLDYMKDFGESSKSSRFFKYSAQSLNFDYSQSTFSSVASPITTSPMLTQKSSVISAAGELRGLDLIEEVGSQSQSFSSGNQDYDVQSMGELFNKVASKSGHSVSSISSSTDCSGYEYFVDLKSSTDRSTDCNSSGQAVPPDVHSAPTSFVVPSGRRRMERSHSVQSIQSTHSVTVNKNFGPELLRELEKKYTGPIPTELMQVLTHSVTIPFSMNSDEDLSIIFHEYDEICHKTLPADLVLVLREASVSLRNASNSSRSRRRLIRQSSGSFRSTSRSSGMPSISETEDTIPATRKISQPEIILADIKTDHPARSFRTGNSAVSRTDSADPGLSHFEPGFDTTGFGGIDRSSHSTNSDESMSLESVQHNIVLQKREPKITSPSTLFNESEATQLASNLLVQRRAVDLQIDLGTVHSSTPSMDSTIEEFAELDGSGHTGIKLSSHVLDKSDSVSTLGTDGQSFSDQGGGMTISDSTANISSVSRTSTLPSRRLPIGLDWSPPLNGVESDDLGVIFAAAAQRMS</sequence>
<evidence type="ECO:0000313" key="4">
    <source>
        <dbReference type="Proteomes" id="UP000693970"/>
    </source>
</evidence>
<feature type="compositionally biased region" description="Polar residues" evidence="2">
    <location>
        <begin position="2472"/>
        <end position="2481"/>
    </location>
</feature>
<feature type="compositionally biased region" description="Polar residues" evidence="2">
    <location>
        <begin position="2508"/>
        <end position="2518"/>
    </location>
</feature>
<reference evidence="3" key="1">
    <citation type="journal article" date="2021" name="Sci. Rep.">
        <title>Diploid genomic architecture of Nitzschia inconspicua, an elite biomass production diatom.</title>
        <authorList>
            <person name="Oliver A."/>
            <person name="Podell S."/>
            <person name="Pinowska A."/>
            <person name="Traller J.C."/>
            <person name="Smith S.R."/>
            <person name="McClure R."/>
            <person name="Beliaev A."/>
            <person name="Bohutskyi P."/>
            <person name="Hill E.A."/>
            <person name="Rabines A."/>
            <person name="Zheng H."/>
            <person name="Allen L.Z."/>
            <person name="Kuo A."/>
            <person name="Grigoriev I.V."/>
            <person name="Allen A.E."/>
            <person name="Hazlebeck D."/>
            <person name="Allen E.E."/>
        </authorList>
    </citation>
    <scope>NUCLEOTIDE SEQUENCE</scope>
    <source>
        <strain evidence="3">Hildebrandi</strain>
    </source>
</reference>
<dbReference type="EMBL" id="JAGRRH010000006">
    <property type="protein sequence ID" value="KAG7369299.1"/>
    <property type="molecule type" value="Genomic_DNA"/>
</dbReference>
<evidence type="ECO:0000313" key="3">
    <source>
        <dbReference type="EMBL" id="KAG7369299.1"/>
    </source>
</evidence>
<feature type="compositionally biased region" description="Low complexity" evidence="2">
    <location>
        <begin position="367"/>
        <end position="382"/>
    </location>
</feature>
<feature type="region of interest" description="Disordered" evidence="2">
    <location>
        <begin position="1071"/>
        <end position="1097"/>
    </location>
</feature>
<feature type="compositionally biased region" description="Low complexity" evidence="2">
    <location>
        <begin position="2421"/>
        <end position="2440"/>
    </location>
</feature>
<evidence type="ECO:0000256" key="2">
    <source>
        <dbReference type="SAM" id="MobiDB-lite"/>
    </source>
</evidence>
<feature type="region of interest" description="Disordered" evidence="2">
    <location>
        <begin position="617"/>
        <end position="638"/>
    </location>
</feature>
<feature type="compositionally biased region" description="Low complexity" evidence="2">
    <location>
        <begin position="627"/>
        <end position="638"/>
    </location>
</feature>
<protein>
    <submittedName>
        <fullName evidence="3">Uncharacterized protein</fullName>
    </submittedName>
</protein>
<dbReference type="Proteomes" id="UP000693970">
    <property type="component" value="Unassembled WGS sequence"/>
</dbReference>
<feature type="region of interest" description="Disordered" evidence="2">
    <location>
        <begin position="1423"/>
        <end position="1455"/>
    </location>
</feature>
<evidence type="ECO:0000256" key="1">
    <source>
        <dbReference type="SAM" id="Coils"/>
    </source>
</evidence>
<keyword evidence="4" id="KW-1185">Reference proteome</keyword>
<organism evidence="3 4">
    <name type="scientific">Nitzschia inconspicua</name>
    <dbReference type="NCBI Taxonomy" id="303405"/>
    <lineage>
        <taxon>Eukaryota</taxon>
        <taxon>Sar</taxon>
        <taxon>Stramenopiles</taxon>
        <taxon>Ochrophyta</taxon>
        <taxon>Bacillariophyta</taxon>
        <taxon>Bacillariophyceae</taxon>
        <taxon>Bacillariophycidae</taxon>
        <taxon>Bacillariales</taxon>
        <taxon>Bacillariaceae</taxon>
        <taxon>Nitzschia</taxon>
    </lineage>
</organism>
<feature type="compositionally biased region" description="Polar residues" evidence="2">
    <location>
        <begin position="617"/>
        <end position="626"/>
    </location>
</feature>
<feature type="region of interest" description="Disordered" evidence="2">
    <location>
        <begin position="69"/>
        <end position="107"/>
    </location>
</feature>
<feature type="compositionally biased region" description="Basic residues" evidence="2">
    <location>
        <begin position="78"/>
        <end position="91"/>
    </location>
</feature>
<feature type="region of interest" description="Disordered" evidence="2">
    <location>
        <begin position="715"/>
        <end position="749"/>
    </location>
</feature>
<feature type="region of interest" description="Disordered" evidence="2">
    <location>
        <begin position="1487"/>
        <end position="1523"/>
    </location>
</feature>
<reference evidence="3" key="2">
    <citation type="submission" date="2021-04" db="EMBL/GenBank/DDBJ databases">
        <authorList>
            <person name="Podell S."/>
        </authorList>
    </citation>
    <scope>NUCLEOTIDE SEQUENCE</scope>
    <source>
        <strain evidence="3">Hildebrandi</strain>
    </source>
</reference>
<feature type="region of interest" description="Disordered" evidence="2">
    <location>
        <begin position="2408"/>
        <end position="2451"/>
    </location>
</feature>
<feature type="compositionally biased region" description="Basic and acidic residues" evidence="2">
    <location>
        <begin position="539"/>
        <end position="549"/>
    </location>
</feature>
<feature type="compositionally biased region" description="Basic and acidic residues" evidence="2">
    <location>
        <begin position="1124"/>
        <end position="1140"/>
    </location>
</feature>
<feature type="region of interest" description="Disordered" evidence="2">
    <location>
        <begin position="1117"/>
        <end position="1149"/>
    </location>
</feature>
<keyword evidence="1" id="KW-0175">Coiled coil</keyword>